<feature type="transmembrane region" description="Helical" evidence="1">
    <location>
        <begin position="54"/>
        <end position="78"/>
    </location>
</feature>
<accession>A0ABW3IQC3</accession>
<keyword evidence="1" id="KW-0472">Membrane</keyword>
<proteinExistence type="predicted"/>
<dbReference type="Proteomes" id="UP001597108">
    <property type="component" value="Unassembled WGS sequence"/>
</dbReference>
<evidence type="ECO:0000256" key="1">
    <source>
        <dbReference type="SAM" id="Phobius"/>
    </source>
</evidence>
<gene>
    <name evidence="2" type="ORF">ACFQ2S_10720</name>
</gene>
<keyword evidence="1" id="KW-1133">Transmembrane helix</keyword>
<feature type="transmembrane region" description="Helical" evidence="1">
    <location>
        <begin position="90"/>
        <end position="114"/>
    </location>
</feature>
<keyword evidence="1" id="KW-0812">Transmembrane</keyword>
<reference evidence="3" key="1">
    <citation type="journal article" date="2019" name="Int. J. Syst. Evol. Microbiol.">
        <title>The Global Catalogue of Microorganisms (GCM) 10K type strain sequencing project: providing services to taxonomists for standard genome sequencing and annotation.</title>
        <authorList>
            <consortium name="The Broad Institute Genomics Platform"/>
            <consortium name="The Broad Institute Genome Sequencing Center for Infectious Disease"/>
            <person name="Wu L."/>
            <person name="Ma J."/>
        </authorList>
    </citation>
    <scope>NUCLEOTIDE SEQUENCE [LARGE SCALE GENOMIC DNA]</scope>
    <source>
        <strain evidence="3">CCUG 60524</strain>
    </source>
</reference>
<evidence type="ECO:0000313" key="3">
    <source>
        <dbReference type="Proteomes" id="UP001597108"/>
    </source>
</evidence>
<evidence type="ECO:0008006" key="4">
    <source>
        <dbReference type="Google" id="ProtNLM"/>
    </source>
</evidence>
<comment type="caution">
    <text evidence="2">The sequence shown here is derived from an EMBL/GenBank/DDBJ whole genome shotgun (WGS) entry which is preliminary data.</text>
</comment>
<feature type="transmembrane region" description="Helical" evidence="1">
    <location>
        <begin position="196"/>
        <end position="214"/>
    </location>
</feature>
<feature type="transmembrane region" description="Helical" evidence="1">
    <location>
        <begin position="148"/>
        <end position="164"/>
    </location>
</feature>
<evidence type="ECO:0000313" key="2">
    <source>
        <dbReference type="EMBL" id="MFD0980121.1"/>
    </source>
</evidence>
<protein>
    <recommendedName>
        <fullName evidence="4">DUF4386 family protein</fullName>
    </recommendedName>
</protein>
<name>A0ABW3IQC3_9RHOB</name>
<dbReference type="RefSeq" id="WP_386074454.1">
    <property type="nucleotide sequence ID" value="NZ_JBHTJT010000012.1"/>
</dbReference>
<sequence>MTLHHSGGIAALLCGATYVAGFALLLTLLTPLGYGTEEIDTRAVAALAEAQPGLLIAWNSTIYIANGLALAVLTVALAERLQPRVPGWAGVSRALGLIWATLVLGAGMVANVAVERTSALHATDPQGAADLWGTLHAVELGLGGGNEIVGGAWILCISIAGLVSRRLPRGSVALGLLTGLAGLATLVPALGTAAGAGFGLGGIAWFLAVGTALLRDLSRPATHHPK</sequence>
<keyword evidence="3" id="KW-1185">Reference proteome</keyword>
<feature type="transmembrane region" description="Helical" evidence="1">
    <location>
        <begin position="171"/>
        <end position="190"/>
    </location>
</feature>
<feature type="transmembrane region" description="Helical" evidence="1">
    <location>
        <begin position="12"/>
        <end position="34"/>
    </location>
</feature>
<organism evidence="2 3">
    <name type="scientific">Tropicimonas aquimaris</name>
    <dbReference type="NCBI Taxonomy" id="914152"/>
    <lineage>
        <taxon>Bacteria</taxon>
        <taxon>Pseudomonadati</taxon>
        <taxon>Pseudomonadota</taxon>
        <taxon>Alphaproteobacteria</taxon>
        <taxon>Rhodobacterales</taxon>
        <taxon>Roseobacteraceae</taxon>
        <taxon>Tropicimonas</taxon>
    </lineage>
</organism>
<dbReference type="EMBL" id="JBHTJT010000012">
    <property type="protein sequence ID" value="MFD0980121.1"/>
    <property type="molecule type" value="Genomic_DNA"/>
</dbReference>